<protein>
    <submittedName>
        <fullName evidence="2">TnpV protein</fullName>
    </submittedName>
</protein>
<reference evidence="2 4" key="2">
    <citation type="journal article" date="2019" name="Nat. Med.">
        <title>A library of human gut bacterial isolates paired with longitudinal multiomics data enables mechanistic microbiome research.</title>
        <authorList>
            <person name="Poyet M."/>
            <person name="Groussin M."/>
            <person name="Gibbons S.M."/>
            <person name="Avila-Pacheco J."/>
            <person name="Jiang X."/>
            <person name="Kearney S.M."/>
            <person name="Perrotta A.R."/>
            <person name="Berdy B."/>
            <person name="Zhao S."/>
            <person name="Lieberman T.D."/>
            <person name="Swanson P.K."/>
            <person name="Smith M."/>
            <person name="Roesemann S."/>
            <person name="Alexander J.E."/>
            <person name="Rich S.A."/>
            <person name="Livny J."/>
            <person name="Vlamakis H."/>
            <person name="Clish C."/>
            <person name="Bullock K."/>
            <person name="Deik A."/>
            <person name="Scott J."/>
            <person name="Pierce K.A."/>
            <person name="Xavier R.J."/>
            <person name="Alm E.J."/>
        </authorList>
    </citation>
    <scope>NUCLEOTIDE SEQUENCE [LARGE SCALE GENOMIC DNA]</scope>
    <source>
        <strain evidence="2 4">BIOML-A7</strain>
    </source>
</reference>
<name>A0A174B3E9_9FIRM</name>
<reference evidence="1 3" key="1">
    <citation type="submission" date="2015-09" db="EMBL/GenBank/DDBJ databases">
        <authorList>
            <consortium name="Pathogen Informatics"/>
        </authorList>
    </citation>
    <scope>NUCLEOTIDE SEQUENCE [LARGE SCALE GENOMIC DNA]</scope>
    <source>
        <strain evidence="1 3">2789STDY5608851</strain>
    </source>
</reference>
<dbReference type="Pfam" id="PF14198">
    <property type="entry name" value="TnpV"/>
    <property type="match status" value="1"/>
</dbReference>
<evidence type="ECO:0000313" key="4">
    <source>
        <dbReference type="Proteomes" id="UP000446719"/>
    </source>
</evidence>
<gene>
    <name evidence="1" type="ORF">ERS852408_01208</name>
    <name evidence="2" type="ORF">GT565_07270</name>
</gene>
<evidence type="ECO:0000313" key="3">
    <source>
        <dbReference type="Proteomes" id="UP000095380"/>
    </source>
</evidence>
<proteinExistence type="predicted"/>
<evidence type="ECO:0000313" key="2">
    <source>
        <dbReference type="EMBL" id="MZK17912.1"/>
    </source>
</evidence>
<dbReference type="InterPro" id="IPR026989">
    <property type="entry name" value="TnpV"/>
</dbReference>
<dbReference type="EMBL" id="CYYM01000005">
    <property type="protein sequence ID" value="CUN95611.1"/>
    <property type="molecule type" value="Genomic_DNA"/>
</dbReference>
<dbReference type="Proteomes" id="UP000095380">
    <property type="component" value="Unassembled WGS sequence"/>
</dbReference>
<dbReference type="Proteomes" id="UP000446719">
    <property type="component" value="Unassembled WGS sequence"/>
</dbReference>
<organism evidence="1 3">
    <name type="scientific">Dorea longicatena</name>
    <dbReference type="NCBI Taxonomy" id="88431"/>
    <lineage>
        <taxon>Bacteria</taxon>
        <taxon>Bacillati</taxon>
        <taxon>Bacillota</taxon>
        <taxon>Clostridia</taxon>
        <taxon>Lachnospirales</taxon>
        <taxon>Lachnospiraceae</taxon>
        <taxon>Dorea</taxon>
    </lineage>
</organism>
<sequence length="115" mass="13407">MSYLITYTNVNGYLIPNLTFKSGEQMEQLGKYGFLRRDYLKNHKNSLYQVMLLQDTIGGHLLEVDKVARAREEVILKQLEEKEPLSDKEADQMAWVRAANQHRAIAEEIILRELL</sequence>
<dbReference type="RefSeq" id="WP_055194394.1">
    <property type="nucleotide sequence ID" value="NZ_CP094679.1"/>
</dbReference>
<accession>A0A174B3E9</accession>
<evidence type="ECO:0000313" key="1">
    <source>
        <dbReference type="EMBL" id="CUN95611.1"/>
    </source>
</evidence>
<dbReference type="EMBL" id="WWSB01000007">
    <property type="protein sequence ID" value="MZK17912.1"/>
    <property type="molecule type" value="Genomic_DNA"/>
</dbReference>
<dbReference type="AlphaFoldDB" id="A0A174B3E9"/>